<evidence type="ECO:0000313" key="1">
    <source>
        <dbReference type="EMBL" id="KAK2830571.1"/>
    </source>
</evidence>
<sequence>MDRINVPPAGPMDLPLSLLEMGCSGRMELITHPLPSQTLPPQSTLPHGLPPTGLNLETEVEKQFLQDPGWLLYMTWTLASRNSSR</sequence>
<proteinExistence type="predicted"/>
<name>A0AA88S969_CHASR</name>
<dbReference type="AlphaFoldDB" id="A0AA88S969"/>
<dbReference type="EMBL" id="JAUPFM010000014">
    <property type="protein sequence ID" value="KAK2830571.1"/>
    <property type="molecule type" value="Genomic_DNA"/>
</dbReference>
<comment type="caution">
    <text evidence="1">The sequence shown here is derived from an EMBL/GenBank/DDBJ whole genome shotgun (WGS) entry which is preliminary data.</text>
</comment>
<protein>
    <submittedName>
        <fullName evidence="1">Uncharacterized protein</fullName>
    </submittedName>
</protein>
<organism evidence="1 2">
    <name type="scientific">Channa striata</name>
    <name type="common">Snakehead murrel</name>
    <name type="synonym">Ophicephalus striatus</name>
    <dbReference type="NCBI Taxonomy" id="64152"/>
    <lineage>
        <taxon>Eukaryota</taxon>
        <taxon>Metazoa</taxon>
        <taxon>Chordata</taxon>
        <taxon>Craniata</taxon>
        <taxon>Vertebrata</taxon>
        <taxon>Euteleostomi</taxon>
        <taxon>Actinopterygii</taxon>
        <taxon>Neopterygii</taxon>
        <taxon>Teleostei</taxon>
        <taxon>Neoteleostei</taxon>
        <taxon>Acanthomorphata</taxon>
        <taxon>Anabantaria</taxon>
        <taxon>Anabantiformes</taxon>
        <taxon>Channoidei</taxon>
        <taxon>Channidae</taxon>
        <taxon>Channa</taxon>
    </lineage>
</organism>
<gene>
    <name evidence="1" type="ORF">Q5P01_018502</name>
</gene>
<dbReference type="Proteomes" id="UP001187415">
    <property type="component" value="Unassembled WGS sequence"/>
</dbReference>
<reference evidence="1" key="1">
    <citation type="submission" date="2023-07" db="EMBL/GenBank/DDBJ databases">
        <title>Chromosome-level Genome Assembly of Striped Snakehead (Channa striata).</title>
        <authorList>
            <person name="Liu H."/>
        </authorList>
    </citation>
    <scope>NUCLEOTIDE SEQUENCE</scope>
    <source>
        <strain evidence="1">Gz</strain>
        <tissue evidence="1">Muscle</tissue>
    </source>
</reference>
<evidence type="ECO:0000313" key="2">
    <source>
        <dbReference type="Proteomes" id="UP001187415"/>
    </source>
</evidence>
<accession>A0AA88S969</accession>
<keyword evidence="2" id="KW-1185">Reference proteome</keyword>